<dbReference type="KEGG" id="pfj:MYCFIDRAFT_117579"/>
<dbReference type="eggNOG" id="KOG1231">
    <property type="taxonomic scope" value="Eukaryota"/>
</dbReference>
<keyword evidence="4" id="KW-0560">Oxidoreductase</keyword>
<dbReference type="InterPro" id="IPR016166">
    <property type="entry name" value="FAD-bd_PCMH"/>
</dbReference>
<name>M3B5H3_PSEFD</name>
<feature type="non-terminal residue" evidence="6">
    <location>
        <position position="1"/>
    </location>
</feature>
<dbReference type="GO" id="GO:0016491">
    <property type="term" value="F:oxidoreductase activity"/>
    <property type="evidence" value="ECO:0007669"/>
    <property type="project" value="UniProtKB-KW"/>
</dbReference>
<accession>M3B5H3</accession>
<gene>
    <name evidence="6" type="ORF">MYCFIDRAFT_117579</name>
</gene>
<keyword evidence="3" id="KW-0274">FAD</keyword>
<dbReference type="Pfam" id="PF01565">
    <property type="entry name" value="FAD_binding_4"/>
    <property type="match status" value="1"/>
</dbReference>
<dbReference type="InterPro" id="IPR006094">
    <property type="entry name" value="Oxid_FAD_bind_N"/>
</dbReference>
<evidence type="ECO:0000256" key="4">
    <source>
        <dbReference type="ARBA" id="ARBA00023002"/>
    </source>
</evidence>
<evidence type="ECO:0000256" key="1">
    <source>
        <dbReference type="ARBA" id="ARBA00005466"/>
    </source>
</evidence>
<evidence type="ECO:0000256" key="2">
    <source>
        <dbReference type="ARBA" id="ARBA00022630"/>
    </source>
</evidence>
<dbReference type="VEuPathDB" id="FungiDB:MYCFIDRAFT_117579"/>
<dbReference type="PROSITE" id="PS51387">
    <property type="entry name" value="FAD_PCMH"/>
    <property type="match status" value="1"/>
</dbReference>
<organism evidence="6 7">
    <name type="scientific">Pseudocercospora fijiensis (strain CIRAD86)</name>
    <name type="common">Black leaf streak disease fungus</name>
    <name type="synonym">Mycosphaerella fijiensis</name>
    <dbReference type="NCBI Taxonomy" id="383855"/>
    <lineage>
        <taxon>Eukaryota</taxon>
        <taxon>Fungi</taxon>
        <taxon>Dikarya</taxon>
        <taxon>Ascomycota</taxon>
        <taxon>Pezizomycotina</taxon>
        <taxon>Dothideomycetes</taxon>
        <taxon>Dothideomycetidae</taxon>
        <taxon>Mycosphaerellales</taxon>
        <taxon>Mycosphaerellaceae</taxon>
        <taxon>Pseudocercospora</taxon>
    </lineage>
</organism>
<evidence type="ECO:0000313" key="6">
    <source>
        <dbReference type="EMBL" id="EME84612.1"/>
    </source>
</evidence>
<dbReference type="InterPro" id="IPR050416">
    <property type="entry name" value="FAD-linked_Oxidoreductase"/>
</dbReference>
<comment type="similarity">
    <text evidence="1">Belongs to the oxygen-dependent FAD-linked oxidoreductase family.</text>
</comment>
<evidence type="ECO:0000313" key="7">
    <source>
        <dbReference type="Proteomes" id="UP000016932"/>
    </source>
</evidence>
<feature type="domain" description="FAD-binding PCMH-type" evidence="5">
    <location>
        <begin position="34"/>
        <end position="214"/>
    </location>
</feature>
<dbReference type="GeneID" id="19330336"/>
<sequence>CCTHIADTLGTKVSFAGDAVYNSSTQSYWSGRARENRPACVLQPTSADDVSSIVSTISRFNALDAHATAACQFAVRSGGHTPWQGAANIENGVTVDLTQLNNVKLSEDHSIASVGAGATWGAVYRTLDEHRLSVTGGRVSSVGVGGLTLGGGISFFSPRYGFVCDGIESYEVVTASGAIEIVSASQKPDLFRALKGGSNNFGVVTEFRLRTFPVDDFWGGLAYYDFSAADEHLVEFTKLAGSDDYDEYAAVILSYSWVTGQREIVVSSYTKTPALKETPSFLHSLANIQAPLVDTTRVAPLWSFTDELTEQRSPKEEDGVTGTGSRSMFVTLSYKNDLNFGRKFLEMLNATSESLLLAIPDIVCSASFQPIPRIITSKAETTGGNVLGYRPEDGNIVNVLSSVTWGSSIHDDRVETAFQKLYMEGKNLAKEMGVWQRSIYLNYADKWQDPIGGYGEDEVEFLRNVSKKYDPKGLFQKALPGGFKL</sequence>
<evidence type="ECO:0000256" key="3">
    <source>
        <dbReference type="ARBA" id="ARBA00022827"/>
    </source>
</evidence>
<dbReference type="RefSeq" id="XP_007925236.1">
    <property type="nucleotide sequence ID" value="XM_007927045.1"/>
</dbReference>
<keyword evidence="2" id="KW-0285">Flavoprotein</keyword>
<dbReference type="GO" id="GO:0071949">
    <property type="term" value="F:FAD binding"/>
    <property type="evidence" value="ECO:0007669"/>
    <property type="project" value="InterPro"/>
</dbReference>
<dbReference type="EMBL" id="KB446557">
    <property type="protein sequence ID" value="EME84612.1"/>
    <property type="molecule type" value="Genomic_DNA"/>
</dbReference>
<proteinExistence type="inferred from homology"/>
<dbReference type="SUPFAM" id="SSF56176">
    <property type="entry name" value="FAD-binding/transporter-associated domain-like"/>
    <property type="match status" value="1"/>
</dbReference>
<dbReference type="PANTHER" id="PTHR42973">
    <property type="entry name" value="BINDING OXIDOREDUCTASE, PUTATIVE (AFU_ORTHOLOGUE AFUA_1G17690)-RELATED"/>
    <property type="match status" value="1"/>
</dbReference>
<dbReference type="InterPro" id="IPR036318">
    <property type="entry name" value="FAD-bd_PCMH-like_sf"/>
</dbReference>
<reference evidence="6 7" key="1">
    <citation type="journal article" date="2012" name="PLoS Pathog.">
        <title>Diverse lifestyles and strategies of plant pathogenesis encoded in the genomes of eighteen Dothideomycetes fungi.</title>
        <authorList>
            <person name="Ohm R.A."/>
            <person name="Feau N."/>
            <person name="Henrissat B."/>
            <person name="Schoch C.L."/>
            <person name="Horwitz B.A."/>
            <person name="Barry K.W."/>
            <person name="Condon B.J."/>
            <person name="Copeland A.C."/>
            <person name="Dhillon B."/>
            <person name="Glaser F."/>
            <person name="Hesse C.N."/>
            <person name="Kosti I."/>
            <person name="LaButti K."/>
            <person name="Lindquist E.A."/>
            <person name="Lucas S."/>
            <person name="Salamov A.A."/>
            <person name="Bradshaw R.E."/>
            <person name="Ciuffetti L."/>
            <person name="Hamelin R.C."/>
            <person name="Kema G.H.J."/>
            <person name="Lawrence C."/>
            <person name="Scott J.A."/>
            <person name="Spatafora J.W."/>
            <person name="Turgeon B.G."/>
            <person name="de Wit P.J.G.M."/>
            <person name="Zhong S."/>
            <person name="Goodwin S.B."/>
            <person name="Grigoriev I.V."/>
        </authorList>
    </citation>
    <scope>NUCLEOTIDE SEQUENCE [LARGE SCALE GENOMIC DNA]</scope>
    <source>
        <strain evidence="6 7">CIRAD86</strain>
    </source>
</reference>
<dbReference type="Gene3D" id="3.30.465.10">
    <property type="match status" value="1"/>
</dbReference>
<keyword evidence="7" id="KW-1185">Reference proteome</keyword>
<evidence type="ECO:0000259" key="5">
    <source>
        <dbReference type="PROSITE" id="PS51387"/>
    </source>
</evidence>
<dbReference type="Proteomes" id="UP000016932">
    <property type="component" value="Unassembled WGS sequence"/>
</dbReference>
<dbReference type="OrthoDB" id="2151789at2759"/>
<feature type="non-terminal residue" evidence="6">
    <location>
        <position position="485"/>
    </location>
</feature>
<protein>
    <recommendedName>
        <fullName evidence="5">FAD-binding PCMH-type domain-containing protein</fullName>
    </recommendedName>
</protein>
<dbReference type="InterPro" id="IPR016169">
    <property type="entry name" value="FAD-bd_PCMH_sub2"/>
</dbReference>
<dbReference type="HOGENOM" id="CLU_018354_1_2_1"/>
<dbReference type="PANTHER" id="PTHR42973:SF22">
    <property type="entry name" value="FAD-BINDING PCMH-TYPE DOMAIN-CONTAINING PROTEIN-RELATED"/>
    <property type="match status" value="1"/>
</dbReference>
<dbReference type="AlphaFoldDB" id="M3B5H3"/>